<evidence type="ECO:0000313" key="11">
    <source>
        <dbReference type="Proteomes" id="UP000037136"/>
    </source>
</evidence>
<keyword evidence="2" id="KW-0808">Transferase</keyword>
<keyword evidence="3" id="KW-0548">Nucleotidyltransferase</keyword>
<evidence type="ECO:0000256" key="1">
    <source>
        <dbReference type="ARBA" id="ARBA00004173"/>
    </source>
</evidence>
<protein>
    <recommendedName>
        <fullName evidence="9">Reverse transcriptase RNase H-like domain-containing protein</fullName>
    </recommendedName>
</protein>
<dbReference type="GO" id="GO:0005739">
    <property type="term" value="C:mitochondrion"/>
    <property type="evidence" value="ECO:0007669"/>
    <property type="project" value="UniProtKB-SubCell"/>
</dbReference>
<dbReference type="EMBL" id="LAZP02000293">
    <property type="protein sequence ID" value="PFH58425.1"/>
    <property type="molecule type" value="Genomic_DNA"/>
</dbReference>
<keyword evidence="11" id="KW-1185">Reference proteome</keyword>
<evidence type="ECO:0000256" key="7">
    <source>
        <dbReference type="ARBA" id="ARBA00022918"/>
    </source>
</evidence>
<evidence type="ECO:0000256" key="5">
    <source>
        <dbReference type="ARBA" id="ARBA00022759"/>
    </source>
</evidence>
<dbReference type="GO" id="GO:0004519">
    <property type="term" value="F:endonuclease activity"/>
    <property type="evidence" value="ECO:0007669"/>
    <property type="project" value="UniProtKB-KW"/>
</dbReference>
<dbReference type="InterPro" id="IPR043502">
    <property type="entry name" value="DNA/RNA_pol_sf"/>
</dbReference>
<keyword evidence="4" id="KW-0540">Nuclease</keyword>
<feature type="domain" description="Reverse transcriptase RNase H-like" evidence="9">
    <location>
        <begin position="2"/>
        <end position="58"/>
    </location>
</feature>
<dbReference type="OrthoDB" id="4779436at2759"/>
<dbReference type="SUPFAM" id="SSF56672">
    <property type="entry name" value="DNA/RNA polymerases"/>
    <property type="match status" value="1"/>
</dbReference>
<accession>A0A2A9PA84</accession>
<dbReference type="InterPro" id="IPR041373">
    <property type="entry name" value="RT_RNaseH"/>
</dbReference>
<keyword evidence="6" id="KW-0378">Hydrolase</keyword>
<dbReference type="Pfam" id="PF17917">
    <property type="entry name" value="RT_RNaseH"/>
    <property type="match status" value="1"/>
</dbReference>
<reference evidence="10 11" key="2">
    <citation type="journal article" date="2017" name="Sci. Rep.">
        <title>Ant-infecting Ophiocordyceps genomes reveal a high diversity of potential behavioral manipulation genes and a possible major role for enterotoxins.</title>
        <authorList>
            <person name="de Bekker C."/>
            <person name="Ohm R.A."/>
            <person name="Evans H.C."/>
            <person name="Brachmann A."/>
            <person name="Hughes D.P."/>
        </authorList>
    </citation>
    <scope>NUCLEOTIDE SEQUENCE [LARGE SCALE GENOMIC DNA]</scope>
    <source>
        <strain evidence="10 11">SC16a</strain>
    </source>
</reference>
<organism evidence="10 11">
    <name type="scientific">Ophiocordyceps unilateralis</name>
    <name type="common">Zombie-ant fungus</name>
    <name type="synonym">Torrubia unilateralis</name>
    <dbReference type="NCBI Taxonomy" id="268505"/>
    <lineage>
        <taxon>Eukaryota</taxon>
        <taxon>Fungi</taxon>
        <taxon>Dikarya</taxon>
        <taxon>Ascomycota</taxon>
        <taxon>Pezizomycotina</taxon>
        <taxon>Sordariomycetes</taxon>
        <taxon>Hypocreomycetidae</taxon>
        <taxon>Hypocreales</taxon>
        <taxon>Ophiocordycipitaceae</taxon>
        <taxon>Ophiocordyceps</taxon>
    </lineage>
</organism>
<evidence type="ECO:0000313" key="10">
    <source>
        <dbReference type="EMBL" id="PFH58425.1"/>
    </source>
</evidence>
<reference evidence="10 11" key="1">
    <citation type="journal article" date="2015" name="BMC Genomics">
        <title>Gene expression during zombie ant biting behavior reflects the complexity underlying fungal parasitic behavioral manipulation.</title>
        <authorList>
            <person name="de Bekker C."/>
            <person name="Ohm R.A."/>
            <person name="Loreto R.G."/>
            <person name="Sebastian A."/>
            <person name="Albert I."/>
            <person name="Merrow M."/>
            <person name="Brachmann A."/>
            <person name="Hughes D.P."/>
        </authorList>
    </citation>
    <scope>NUCLEOTIDE SEQUENCE [LARGE SCALE GENOMIC DNA]</scope>
    <source>
        <strain evidence="10 11">SC16a</strain>
    </source>
</reference>
<keyword evidence="7" id="KW-0695">RNA-directed DNA polymerase</keyword>
<dbReference type="STRING" id="268505.A0A2A9PA84"/>
<evidence type="ECO:0000256" key="2">
    <source>
        <dbReference type="ARBA" id="ARBA00022679"/>
    </source>
</evidence>
<evidence type="ECO:0000256" key="6">
    <source>
        <dbReference type="ARBA" id="ARBA00022801"/>
    </source>
</evidence>
<evidence type="ECO:0000256" key="4">
    <source>
        <dbReference type="ARBA" id="ARBA00022722"/>
    </source>
</evidence>
<keyword evidence="5" id="KW-0255">Endonuclease</keyword>
<sequence length="154" mass="17332">MQRVKGVRRVVRFKSGVWSLAEAKYDARKRECKAVLCAIKRLRMQLYGVDFVIETDAQGPRGSAEGVSEGRSRGNSDPLGQLYLLIRRHPGHLSDQDPGWLPPSNRDLVFEPDNAQLLCTLTRDAEQVALINEGDTFPDRISRTRAHPIRPSPI</sequence>
<keyword evidence="8" id="KW-0496">Mitochondrion</keyword>
<dbReference type="Proteomes" id="UP000037136">
    <property type="component" value="Unassembled WGS sequence"/>
</dbReference>
<dbReference type="AlphaFoldDB" id="A0A2A9PA84"/>
<gene>
    <name evidence="10" type="ORF">XA68_13701</name>
</gene>
<evidence type="ECO:0000256" key="3">
    <source>
        <dbReference type="ARBA" id="ARBA00022695"/>
    </source>
</evidence>
<comment type="caution">
    <text evidence="10">The sequence shown here is derived from an EMBL/GenBank/DDBJ whole genome shotgun (WGS) entry which is preliminary data.</text>
</comment>
<dbReference type="GO" id="GO:0016787">
    <property type="term" value="F:hydrolase activity"/>
    <property type="evidence" value="ECO:0007669"/>
    <property type="project" value="UniProtKB-KW"/>
</dbReference>
<name>A0A2A9PA84_OPHUN</name>
<evidence type="ECO:0000256" key="8">
    <source>
        <dbReference type="ARBA" id="ARBA00023128"/>
    </source>
</evidence>
<comment type="subcellular location">
    <subcellularLocation>
        <location evidence="1">Mitochondrion</location>
    </subcellularLocation>
</comment>
<proteinExistence type="predicted"/>
<evidence type="ECO:0000259" key="9">
    <source>
        <dbReference type="Pfam" id="PF17917"/>
    </source>
</evidence>
<dbReference type="GO" id="GO:0003964">
    <property type="term" value="F:RNA-directed DNA polymerase activity"/>
    <property type="evidence" value="ECO:0007669"/>
    <property type="project" value="UniProtKB-KW"/>
</dbReference>